<dbReference type="EMBL" id="MCGO01000007">
    <property type="protein sequence ID" value="ORY50585.1"/>
    <property type="molecule type" value="Genomic_DNA"/>
</dbReference>
<protein>
    <submittedName>
        <fullName evidence="2">Uncharacterized protein</fullName>
    </submittedName>
</protein>
<evidence type="ECO:0000256" key="1">
    <source>
        <dbReference type="SAM" id="MobiDB-lite"/>
    </source>
</evidence>
<proteinExistence type="predicted"/>
<evidence type="ECO:0000313" key="3">
    <source>
        <dbReference type="Proteomes" id="UP000193642"/>
    </source>
</evidence>
<reference evidence="2 3" key="1">
    <citation type="submission" date="2016-07" db="EMBL/GenBank/DDBJ databases">
        <title>Pervasive Adenine N6-methylation of Active Genes in Fungi.</title>
        <authorList>
            <consortium name="DOE Joint Genome Institute"/>
            <person name="Mondo S.J."/>
            <person name="Dannebaum R.O."/>
            <person name="Kuo R.C."/>
            <person name="Labutti K."/>
            <person name="Haridas S."/>
            <person name="Kuo A."/>
            <person name="Salamov A."/>
            <person name="Ahrendt S.R."/>
            <person name="Lipzen A."/>
            <person name="Sullivan W."/>
            <person name="Andreopoulos W.B."/>
            <person name="Clum A."/>
            <person name="Lindquist E."/>
            <person name="Daum C."/>
            <person name="Ramamoorthy G.K."/>
            <person name="Gryganskyi A."/>
            <person name="Culley D."/>
            <person name="Magnuson J.K."/>
            <person name="James T.Y."/>
            <person name="O'Malley M.A."/>
            <person name="Stajich J.E."/>
            <person name="Spatafora J.W."/>
            <person name="Visel A."/>
            <person name="Grigoriev I.V."/>
        </authorList>
    </citation>
    <scope>NUCLEOTIDE SEQUENCE [LARGE SCALE GENOMIC DNA]</scope>
    <source>
        <strain evidence="2 3">JEL800</strain>
    </source>
</reference>
<organism evidence="2 3">
    <name type="scientific">Rhizoclosmatium globosum</name>
    <dbReference type="NCBI Taxonomy" id="329046"/>
    <lineage>
        <taxon>Eukaryota</taxon>
        <taxon>Fungi</taxon>
        <taxon>Fungi incertae sedis</taxon>
        <taxon>Chytridiomycota</taxon>
        <taxon>Chytridiomycota incertae sedis</taxon>
        <taxon>Chytridiomycetes</taxon>
        <taxon>Chytridiales</taxon>
        <taxon>Chytriomycetaceae</taxon>
        <taxon>Rhizoclosmatium</taxon>
    </lineage>
</organism>
<comment type="caution">
    <text evidence="2">The sequence shown here is derived from an EMBL/GenBank/DDBJ whole genome shotgun (WGS) entry which is preliminary data.</text>
</comment>
<sequence>MDPDTTLSSSEILGDLLATESSQCYSYLCRQGHEGGCYSYDHANKINEITLREEETTPVPKVITHAPTFYEVPQEKQDKSPLPNPSPNPNDATNDLLSQLLKQGETQSSLLATLLTTVSSLSYRLENVERKVALVEAKVDAAAVASNSVQSIALNGIAQRLEGLSALISVPTGTTSATTTSTAAPVDTAPFEAIADRLERLSSITHQPQPPPQSQSPDPTLAMAHIQTLLETMQSRLDSIDKSSSTLAEKVPSPVLERLEQILVHQQLLATQLSASSSASPTPTQPDSLTHADTAELLEKLQDLDTKIESLPYIYTHTFTTSLQRQTNSLMGIMDDIIKEQTETIKAVAESGQRSVFGAGTTGEVVLEKLGGVVSGVTSRVPDMGIKKRFSRLAGGVALPFGLGGGSGKGSPLPGNVETHADEELAVEEELGVDALDGLGNKKPIASSKLGKVGDEDLC</sequence>
<feature type="region of interest" description="Disordered" evidence="1">
    <location>
        <begin position="68"/>
        <end position="94"/>
    </location>
</feature>
<dbReference type="OrthoDB" id="10554018at2759"/>
<name>A0A1Y2CW64_9FUNG</name>
<gene>
    <name evidence="2" type="ORF">BCR33DRAFT_762867</name>
</gene>
<keyword evidence="3" id="KW-1185">Reference proteome</keyword>
<dbReference type="AlphaFoldDB" id="A0A1Y2CW64"/>
<evidence type="ECO:0000313" key="2">
    <source>
        <dbReference type="EMBL" id="ORY50585.1"/>
    </source>
</evidence>
<dbReference type="Proteomes" id="UP000193642">
    <property type="component" value="Unassembled WGS sequence"/>
</dbReference>
<accession>A0A1Y2CW64</accession>